<dbReference type="Gene3D" id="3.40.50.10330">
    <property type="entry name" value="Probable inorganic polyphosphate/atp-NAD kinase, domain 1"/>
    <property type="match status" value="1"/>
</dbReference>
<evidence type="ECO:0000256" key="6">
    <source>
        <dbReference type="ARBA" id="ARBA00023027"/>
    </source>
</evidence>
<dbReference type="EC" id="2.7.1.23" evidence="7"/>
<feature type="binding site" evidence="7">
    <location>
        <position position="169"/>
    </location>
    <ligand>
        <name>NAD(+)</name>
        <dbReference type="ChEBI" id="CHEBI:57540"/>
    </ligand>
</feature>
<keyword evidence="6 7" id="KW-0520">NAD</keyword>
<keyword evidence="4 7" id="KW-0067">ATP-binding</keyword>
<dbReference type="InterPro" id="IPR017437">
    <property type="entry name" value="ATP-NAD_kinase_PpnK-typ_C"/>
</dbReference>
<feature type="binding site" evidence="7">
    <location>
        <position position="150"/>
    </location>
    <ligand>
        <name>NAD(+)</name>
        <dbReference type="ChEBI" id="CHEBI:57540"/>
    </ligand>
</feature>
<feature type="binding site" evidence="7">
    <location>
        <begin position="180"/>
        <end position="185"/>
    </location>
    <ligand>
        <name>NAD(+)</name>
        <dbReference type="ChEBI" id="CHEBI:57540"/>
    </ligand>
</feature>
<keyword evidence="5 7" id="KW-0521">NADP</keyword>
<dbReference type="PANTHER" id="PTHR20275">
    <property type="entry name" value="NAD KINASE"/>
    <property type="match status" value="1"/>
</dbReference>
<evidence type="ECO:0000256" key="4">
    <source>
        <dbReference type="ARBA" id="ARBA00022840"/>
    </source>
</evidence>
<comment type="function">
    <text evidence="7">Involved in the regulation of the intracellular balance of NAD and NADP, and is a key enzyme in the biosynthesis of NADP. Catalyzes specifically the phosphorylation on 2'-hydroxyl of the adenosine moiety of NAD to yield NADP.</text>
</comment>
<dbReference type="Pfam" id="PF01513">
    <property type="entry name" value="NAD_kinase"/>
    <property type="match status" value="1"/>
</dbReference>
<comment type="subcellular location">
    <subcellularLocation>
        <location evidence="7">Cytoplasm</location>
    </subcellularLocation>
</comment>
<dbReference type="FunFam" id="2.60.200.30:FF:000009">
    <property type="entry name" value="Poly(P)/ATP NAD kinase"/>
    <property type="match status" value="1"/>
</dbReference>
<dbReference type="GO" id="GO:0005737">
    <property type="term" value="C:cytoplasm"/>
    <property type="evidence" value="ECO:0007669"/>
    <property type="project" value="UniProtKB-SubCell"/>
</dbReference>
<dbReference type="SUPFAM" id="SSF111331">
    <property type="entry name" value="NAD kinase/diacylglycerol kinase-like"/>
    <property type="match status" value="1"/>
</dbReference>
<evidence type="ECO:0000256" key="3">
    <source>
        <dbReference type="ARBA" id="ARBA00022777"/>
    </source>
</evidence>
<name>A0A1Y3GC51_9EURY</name>
<feature type="binding site" evidence="7">
    <location>
        <position position="204"/>
    </location>
    <ligand>
        <name>NAD(+)</name>
        <dbReference type="ChEBI" id="CHEBI:57540"/>
    </ligand>
</feature>
<dbReference type="GO" id="GO:0006741">
    <property type="term" value="P:NADP+ biosynthetic process"/>
    <property type="evidence" value="ECO:0007669"/>
    <property type="project" value="UniProtKB-UniRule"/>
</dbReference>
<proteinExistence type="inferred from homology"/>
<comment type="cofactor">
    <cofactor evidence="7">
        <name>a divalent metal cation</name>
        <dbReference type="ChEBI" id="CHEBI:60240"/>
    </cofactor>
</comment>
<dbReference type="InterPro" id="IPR002504">
    <property type="entry name" value="NADK"/>
</dbReference>
<keyword evidence="1 7" id="KW-0808">Transferase</keyword>
<keyword evidence="7" id="KW-0963">Cytoplasm</keyword>
<dbReference type="InterPro" id="IPR016064">
    <property type="entry name" value="NAD/diacylglycerol_kinase_sf"/>
</dbReference>
<keyword evidence="3 7" id="KW-0418">Kinase</keyword>
<dbReference type="GO" id="GO:0005524">
    <property type="term" value="F:ATP binding"/>
    <property type="evidence" value="ECO:0007669"/>
    <property type="project" value="UniProtKB-KW"/>
</dbReference>
<dbReference type="GO" id="GO:0003951">
    <property type="term" value="F:NAD+ kinase activity"/>
    <property type="evidence" value="ECO:0007669"/>
    <property type="project" value="UniProtKB-UniRule"/>
</dbReference>
<dbReference type="Pfam" id="PF20143">
    <property type="entry name" value="NAD_kinase_C"/>
    <property type="match status" value="1"/>
</dbReference>
<dbReference type="Proteomes" id="UP000195137">
    <property type="component" value="Unassembled WGS sequence"/>
</dbReference>
<dbReference type="AlphaFoldDB" id="A0A1Y3GC51"/>
<keyword evidence="2 7" id="KW-0547">Nucleotide-binding</keyword>
<dbReference type="PANTHER" id="PTHR20275:SF0">
    <property type="entry name" value="NAD KINASE"/>
    <property type="match status" value="1"/>
</dbReference>
<sequence>MSKLTVNKIGIIARYDSQEIIQETKKLIKFLENENIETTINKETAEKIGVKGTPIKQMTDCDLVITVGGDGTILRTFHELPQQIPVVGINKGEVGFLTDIEMDNYKKELKKIIKEFKVDKRTRLEVNINQGEKLPPATNEVVILTSEPAKMLKLRVLVDGKEVEKFGADGIIIATPTGSTAYSMSAGGPIVDPKVEAFLLVPIAPYKLSARSIVIPSKSNIEIELIRKGKHAKVIVDGQKTKKVEEGDIITFKEAENPALFVKVEGQDFYSKIKEKLM</sequence>
<evidence type="ECO:0000256" key="5">
    <source>
        <dbReference type="ARBA" id="ARBA00022857"/>
    </source>
</evidence>
<comment type="similarity">
    <text evidence="7">Belongs to the NAD kinase family.</text>
</comment>
<feature type="active site" description="Proton acceptor" evidence="7">
    <location>
        <position position="70"/>
    </location>
</feature>
<keyword evidence="9" id="KW-1185">Reference proteome</keyword>
<feature type="binding site" evidence="7">
    <location>
        <begin position="139"/>
        <end position="140"/>
    </location>
    <ligand>
        <name>NAD(+)</name>
        <dbReference type="ChEBI" id="CHEBI:57540"/>
    </ligand>
</feature>
<dbReference type="RefSeq" id="WP_086637091.1">
    <property type="nucleotide sequence ID" value="NZ_MRZU01000003.1"/>
</dbReference>
<comment type="caution">
    <text evidence="7">Lacks conserved residue(s) required for the propagation of feature annotation.</text>
</comment>
<gene>
    <name evidence="7" type="primary">nadK</name>
    <name evidence="8" type="ORF">AMET1_0694</name>
</gene>
<dbReference type="GO" id="GO:0046872">
    <property type="term" value="F:metal ion binding"/>
    <property type="evidence" value="ECO:0007669"/>
    <property type="project" value="UniProtKB-UniRule"/>
</dbReference>
<feature type="binding site" evidence="7">
    <location>
        <begin position="70"/>
        <end position="71"/>
    </location>
    <ligand>
        <name>NAD(+)</name>
        <dbReference type="ChEBI" id="CHEBI:57540"/>
    </ligand>
</feature>
<dbReference type="InterPro" id="IPR017438">
    <property type="entry name" value="ATP-NAD_kinase_N"/>
</dbReference>
<dbReference type="HAMAP" id="MF_00361">
    <property type="entry name" value="NAD_kinase"/>
    <property type="match status" value="1"/>
</dbReference>
<reference evidence="8 9" key="1">
    <citation type="submission" date="2016-12" db="EMBL/GenBank/DDBJ databases">
        <title>Discovery of methanogenic haloarchaea.</title>
        <authorList>
            <person name="Sorokin D.Y."/>
            <person name="Makarova K.S."/>
            <person name="Abbas B."/>
            <person name="Ferrer M."/>
            <person name="Golyshin P.N."/>
        </authorList>
    </citation>
    <scope>NUCLEOTIDE SEQUENCE [LARGE SCALE GENOMIC DNA]</scope>
    <source>
        <strain evidence="8">AMET1</strain>
    </source>
</reference>
<accession>A0A1Y3GC51</accession>
<dbReference type="EMBL" id="MRZU01000003">
    <property type="protein sequence ID" value="OUJ19042.1"/>
    <property type="molecule type" value="Genomic_DNA"/>
</dbReference>
<dbReference type="GO" id="GO:0019674">
    <property type="term" value="P:NAD+ metabolic process"/>
    <property type="evidence" value="ECO:0007669"/>
    <property type="project" value="InterPro"/>
</dbReference>
<comment type="catalytic activity">
    <reaction evidence="7">
        <text>NAD(+) + ATP = ADP + NADP(+) + H(+)</text>
        <dbReference type="Rhea" id="RHEA:18629"/>
        <dbReference type="ChEBI" id="CHEBI:15378"/>
        <dbReference type="ChEBI" id="CHEBI:30616"/>
        <dbReference type="ChEBI" id="CHEBI:57540"/>
        <dbReference type="ChEBI" id="CHEBI:58349"/>
        <dbReference type="ChEBI" id="CHEBI:456216"/>
        <dbReference type="EC" id="2.7.1.23"/>
    </reaction>
</comment>
<dbReference type="OrthoDB" id="359524at2157"/>
<evidence type="ECO:0000256" key="7">
    <source>
        <dbReference type="HAMAP-Rule" id="MF_00361"/>
    </source>
</evidence>
<evidence type="ECO:0000256" key="1">
    <source>
        <dbReference type="ARBA" id="ARBA00022679"/>
    </source>
</evidence>
<comment type="caution">
    <text evidence="8">The sequence shown here is derived from an EMBL/GenBank/DDBJ whole genome shotgun (WGS) entry which is preliminary data.</text>
</comment>
<evidence type="ECO:0000313" key="9">
    <source>
        <dbReference type="Proteomes" id="UP000195137"/>
    </source>
</evidence>
<evidence type="ECO:0000256" key="2">
    <source>
        <dbReference type="ARBA" id="ARBA00022741"/>
    </source>
</evidence>
<organism evidence="8 9">
    <name type="scientific">Methanonatronarchaeum thermophilum</name>
    <dbReference type="NCBI Taxonomy" id="1927129"/>
    <lineage>
        <taxon>Archaea</taxon>
        <taxon>Methanobacteriati</taxon>
        <taxon>Methanobacteriota</taxon>
        <taxon>Methanonatronarchaeia</taxon>
        <taxon>Methanonatronarchaeales</taxon>
        <taxon>Methanonatronarchaeaceae</taxon>
        <taxon>Methanonatronarchaeum</taxon>
    </lineage>
</organism>
<protein>
    <recommendedName>
        <fullName evidence="7">NAD kinase</fullName>
        <ecNumber evidence="7">2.7.1.23</ecNumber>
    </recommendedName>
    <alternativeName>
        <fullName evidence="7">ATP-dependent NAD kinase</fullName>
    </alternativeName>
</protein>
<evidence type="ECO:0000313" key="8">
    <source>
        <dbReference type="EMBL" id="OUJ19042.1"/>
    </source>
</evidence>
<dbReference type="Gene3D" id="2.60.200.30">
    <property type="entry name" value="Probable inorganic polyphosphate/atp-NAD kinase, domain 2"/>
    <property type="match status" value="1"/>
</dbReference>
<feature type="binding site" evidence="7">
    <location>
        <position position="239"/>
    </location>
    <ligand>
        <name>NAD(+)</name>
        <dbReference type="ChEBI" id="CHEBI:57540"/>
    </ligand>
</feature>
<feature type="binding site" evidence="7">
    <location>
        <position position="75"/>
    </location>
    <ligand>
        <name>NAD(+)</name>
        <dbReference type="ChEBI" id="CHEBI:57540"/>
    </ligand>
</feature>